<protein>
    <submittedName>
        <fullName evidence="1">Unnamed protein product</fullName>
    </submittedName>
</protein>
<evidence type="ECO:0000313" key="1">
    <source>
        <dbReference type="EMBL" id="GMF08463.1"/>
    </source>
</evidence>
<evidence type="ECO:0000313" key="2">
    <source>
        <dbReference type="Proteomes" id="UP001165064"/>
    </source>
</evidence>
<comment type="caution">
    <text evidence="1">The sequence shown here is derived from an EMBL/GenBank/DDBJ whole genome shotgun (WGS) entry which is preliminary data.</text>
</comment>
<accession>A0ACB5UD92</accession>
<reference evidence="1" key="1">
    <citation type="submission" date="2023-04" db="EMBL/GenBank/DDBJ databases">
        <title>Ambrosiozyma monospora NBRC 10751.</title>
        <authorList>
            <person name="Ichikawa N."/>
            <person name="Sato H."/>
            <person name="Tonouchi N."/>
        </authorList>
    </citation>
    <scope>NUCLEOTIDE SEQUENCE</scope>
    <source>
        <strain evidence="1">NBRC 10751</strain>
    </source>
</reference>
<gene>
    <name evidence="1" type="ORF">Amon02_001326700</name>
</gene>
<proteinExistence type="predicted"/>
<sequence length="165" mass="18605">MLKQNLVAITRTVLKRKKDVMVAALIPYIVVTNETKNSLNAESNKGDVQVESSQAKRTASEMEADSDNVEIYGFALVKLPYKEDEKLCNTKNLKLVANKNSKPDIIEEFPDEEMLKEMDSLIDSMDLDKLNGEGNKPIIENKYVELNDPETNNESYILHNIEGIA</sequence>
<name>A0ACB5UD92_AMBMO</name>
<keyword evidence="2" id="KW-1185">Reference proteome</keyword>
<organism evidence="1 2">
    <name type="scientific">Ambrosiozyma monospora</name>
    <name type="common">Yeast</name>
    <name type="synonym">Endomycopsis monosporus</name>
    <dbReference type="NCBI Taxonomy" id="43982"/>
    <lineage>
        <taxon>Eukaryota</taxon>
        <taxon>Fungi</taxon>
        <taxon>Dikarya</taxon>
        <taxon>Ascomycota</taxon>
        <taxon>Saccharomycotina</taxon>
        <taxon>Pichiomycetes</taxon>
        <taxon>Pichiales</taxon>
        <taxon>Pichiaceae</taxon>
        <taxon>Ambrosiozyma</taxon>
    </lineage>
</organism>
<dbReference type="EMBL" id="BSXS01017003">
    <property type="protein sequence ID" value="GMF08463.1"/>
    <property type="molecule type" value="Genomic_DNA"/>
</dbReference>
<dbReference type="Proteomes" id="UP001165064">
    <property type="component" value="Unassembled WGS sequence"/>
</dbReference>